<reference evidence="5 6" key="1">
    <citation type="submission" date="2016-10" db="EMBL/GenBank/DDBJ databases">
        <authorList>
            <person name="de Groot N.N."/>
        </authorList>
    </citation>
    <scope>NUCLEOTIDE SEQUENCE [LARGE SCALE GENOMIC DNA]</scope>
    <source>
        <strain evidence="5 6">CGMCC 4.5727</strain>
    </source>
</reference>
<dbReference type="RefSeq" id="WP_093615858.1">
    <property type="nucleotide sequence ID" value="NZ_FNFF01000016.1"/>
</dbReference>
<feature type="chain" id="PRO_5011597881" evidence="3">
    <location>
        <begin position="25"/>
        <end position="2095"/>
    </location>
</feature>
<accession>A0A1G9GQX8</accession>
<protein>
    <submittedName>
        <fullName evidence="5">RHS repeat-associated core domain-containing protein</fullName>
    </submittedName>
</protein>
<feature type="compositionally biased region" description="Polar residues" evidence="2">
    <location>
        <begin position="1589"/>
        <end position="1604"/>
    </location>
</feature>
<evidence type="ECO:0000313" key="5">
    <source>
        <dbReference type="EMBL" id="SDL03091.1"/>
    </source>
</evidence>
<dbReference type="InterPro" id="IPR022385">
    <property type="entry name" value="Rhs_assc_core"/>
</dbReference>
<evidence type="ECO:0000313" key="6">
    <source>
        <dbReference type="Proteomes" id="UP000199155"/>
    </source>
</evidence>
<feature type="compositionally biased region" description="Polar residues" evidence="2">
    <location>
        <begin position="1760"/>
        <end position="1772"/>
    </location>
</feature>
<dbReference type="OrthoDB" id="291011at2"/>
<evidence type="ECO:0000256" key="3">
    <source>
        <dbReference type="SAM" id="SignalP"/>
    </source>
</evidence>
<feature type="region of interest" description="Disordered" evidence="2">
    <location>
        <begin position="41"/>
        <end position="66"/>
    </location>
</feature>
<feature type="compositionally biased region" description="Polar residues" evidence="2">
    <location>
        <begin position="1034"/>
        <end position="1053"/>
    </location>
</feature>
<feature type="compositionally biased region" description="Polar residues" evidence="2">
    <location>
        <begin position="1638"/>
        <end position="1652"/>
    </location>
</feature>
<dbReference type="PANTHER" id="PTHR32305">
    <property type="match status" value="1"/>
</dbReference>
<proteinExistence type="predicted"/>
<keyword evidence="1" id="KW-0677">Repeat</keyword>
<dbReference type="InterPro" id="IPR056823">
    <property type="entry name" value="TEN-like_YD-shell"/>
</dbReference>
<dbReference type="InterPro" id="IPR006530">
    <property type="entry name" value="YD"/>
</dbReference>
<dbReference type="STRING" id="417292.SAMN05421806_116159"/>
<dbReference type="PANTHER" id="PTHR32305:SF17">
    <property type="entry name" value="TRNA NUCLEASE WAPA"/>
    <property type="match status" value="1"/>
</dbReference>
<feature type="signal peptide" evidence="3">
    <location>
        <begin position="1"/>
        <end position="24"/>
    </location>
</feature>
<dbReference type="NCBIfam" id="TIGR03696">
    <property type="entry name" value="Rhs_assc_core"/>
    <property type="match status" value="1"/>
</dbReference>
<feature type="region of interest" description="Disordered" evidence="2">
    <location>
        <begin position="1299"/>
        <end position="1319"/>
    </location>
</feature>
<evidence type="ECO:0000256" key="1">
    <source>
        <dbReference type="ARBA" id="ARBA00022737"/>
    </source>
</evidence>
<dbReference type="InterPro" id="IPR050708">
    <property type="entry name" value="T6SS_VgrG/RHS"/>
</dbReference>
<dbReference type="Gene3D" id="2.180.10.10">
    <property type="entry name" value="RHS repeat-associated core"/>
    <property type="match status" value="2"/>
</dbReference>
<feature type="domain" description="Teneurin-like YD-shell" evidence="4">
    <location>
        <begin position="1628"/>
        <end position="1828"/>
    </location>
</feature>
<feature type="region of interest" description="Disordered" evidence="2">
    <location>
        <begin position="1759"/>
        <end position="1792"/>
    </location>
</feature>
<organism evidence="5 6">
    <name type="scientific">Streptomyces indicus</name>
    <dbReference type="NCBI Taxonomy" id="417292"/>
    <lineage>
        <taxon>Bacteria</taxon>
        <taxon>Bacillati</taxon>
        <taxon>Actinomycetota</taxon>
        <taxon>Actinomycetes</taxon>
        <taxon>Kitasatosporales</taxon>
        <taxon>Streptomycetaceae</taxon>
        <taxon>Streptomyces</taxon>
    </lineage>
</organism>
<dbReference type="InterPro" id="IPR031325">
    <property type="entry name" value="RHS_repeat"/>
</dbReference>
<feature type="region of interest" description="Disordered" evidence="2">
    <location>
        <begin position="1034"/>
        <end position="1059"/>
    </location>
</feature>
<evidence type="ECO:0000259" key="4">
    <source>
        <dbReference type="Pfam" id="PF25023"/>
    </source>
</evidence>
<sequence length="2095" mass="224713">MRIVAVTLVAYLLAGLLGGPVAAAAELELRKLQQPDPVPVSAVKGEKLNKPDEAAQRPFKPDTKATWPTAGAATLTVAEAGGKQGRSKAGSVPVEVTQSETARKAATAPQQAQVQVLDRSAAQAAGVDGVLVAVQSHGADKGKGTLDLTLDYSSFAGIYGGDWASRLVLREVPACALTTPGAKGCAPGKTLPSHNDPKNKTLSADLTTQISTEAADEAGQPVQQASPVSRTRTSTVADGATLLAVTAAPSGANGDFTATSLSPSGKWEAGGSSGAFSWTYEMDTPAVPGGLEPDLGLSYSSQAVDGRTAATNNQANWIGDGWSLSPGAIERRYVSCQDDKAGGNNPSNKVGDQCWKKDNATLSLGGSSSELVKDDTSGAWKKKNDDGTRVELLKNSARANGDNDNEYWKVTAPDGTRYYFGYNRPNGWADGKEETNSVWTVPVFGNQSGEPCHASAFKDSWCQQAWRWNLDAVIDPHGNAMTYYWAKESNSYQRAINAEYKGTLTSYTRGGYLKRIEYGLRDSNFYAQPAAKVDFTVTERCLPTDTFDCAADKLTEANAEKWPDVPFDQICKAGDTCEGNSAPSYFTRKRLSSVATSVWNAGAYQKVDSWALIQNFPSTGDGTDPPLWLAAITRTGHSAGTAITLPKTTFHGVQLPNRVAGAVDAVPAYNRYRVYKIGTETGGSIGVTYSAQDCSKTSLPTASSNTRRCYPVMWSPPDAPVEGYEPYQDWFHSYVVTQVLESDDTAGSPIKRTDYSYLGGLAWAKADDEFTKAKHRTYGDRKGYARVQVRTGDPAEGTQTLSETRYFRGIDGAKVADGEGNELTDHEAFAGMPREEATYDGSGGALISATGYTPWRSAATATHARSADSLPTVYAYRSGTQKEQTRTTITGGTLRRIETSREFDSYGTVKSVSEMGDTAKSGDEQCTTTTYNRNLEKNILSTVAESKTVAKPCGTTPSLPADLINTTRTYYDNGTALDTTPAKGDVTRQDENDGAGTGFVTVSKAAYDSYGRQTEVIDAAGAKTTIAYTPATGQAPTETVTTNDLGHTTTVTSDPRRGLPTATVDANGKRTDVEYDALGRTIKGWGPGWTKADHPTLPAAEFTYRVSKSEPNAVTSKALNYQGAYDTSHALYDGLMRPRQTQTAAIGSSGNRLVTETRYDTRGQVWKTYGTYFATGAPSTTLVGGDDSKVPAGSETKYDGAGRATEVISLKFGDETKRTVTQYAGDRTTIIPPKGGTATTTIVDALGRKTEARDYTNAARTEFLATRYEYNSRGQLAKMTDPAGINWTWTFDARGRQIEANDPDKGTAKTTYDNADRPIKTTDARGTELTTTYDSLSRTKELKQGSTVRASWAYDTVAKGLPASTTRYVDGKAYTTKIDAYNDRGQPTSSTTTVPDGAAAGTYTWTFGYNQYNGIQEWVKHPAIGGLPSERQTTVFGQGNLPDTTVAGLVTLVNDTSYDVYGRQIRAEYGTLGQKVYRTQEFDEHTSQLTRSTIDGDKALRVEDTRYGYDPAGNVTRISSTSGQDAAAVTDTQCFAIDALRRMTEAWTAKSPTDTCATAPTSSTVGGPDAYWHSYTYDDAGNRTKEVQHATSSSGTDITRTYTTGKAGDTRPHALRSVATTGGPDSGKTESFTYDDAGNTTKRTGGSRTQNLTWDPEGHLATLVEDGKTTEYLYDASGNRMLAKNADGSTTAYLPGGNELKVTSTGAKSATRYYTHGGETVAVRTSAGFHFLFANQHGTALIAITMGAAQTVTRRKQLPFGSQRSANGSSSWPGDRGFVGGTSDPTGYTHLGAREYDPTLGRFLSVDPLLIPDDPTQLNPYTYGNNNPATFADPTGEAYEECVSGQYNCTYGKGGTGDVKKVSFGKNYEKETRARGGKVSKNYYAQQVTGRQYTYTKGKGMSTRYTDYEYRQAEKLRKEKELKHQQYLNKREAELESLRNPPEDKPWYVDTWDSVSGFFAEHSNEIKVGIGLFAFGTCVVATAGTCTVVGVGGLSMSAALDQNAGVDTTTAEYRTQTGIVFGATMAGGGAATWFGKGKGQTWLQGLHARPRVPMQGGHGRTDWDLSAKAFAFNGLMTGPACGGAFFLENNAGYCG</sequence>
<gene>
    <name evidence="5" type="ORF">SAMN05421806_116159</name>
</gene>
<feature type="region of interest" description="Disordered" evidence="2">
    <location>
        <begin position="1589"/>
        <end position="1652"/>
    </location>
</feature>
<evidence type="ECO:0000256" key="2">
    <source>
        <dbReference type="SAM" id="MobiDB-lite"/>
    </source>
</evidence>
<dbReference type="Pfam" id="PF05593">
    <property type="entry name" value="RHS_repeat"/>
    <property type="match status" value="1"/>
</dbReference>
<dbReference type="NCBIfam" id="TIGR01643">
    <property type="entry name" value="YD_repeat_2x"/>
    <property type="match status" value="2"/>
</dbReference>
<dbReference type="Proteomes" id="UP000199155">
    <property type="component" value="Unassembled WGS sequence"/>
</dbReference>
<keyword evidence="3" id="KW-0732">Signal</keyword>
<name>A0A1G9GQX8_9ACTN</name>
<dbReference type="Pfam" id="PF25023">
    <property type="entry name" value="TEN_YD-shell"/>
    <property type="match status" value="1"/>
</dbReference>
<keyword evidence="6" id="KW-1185">Reference proteome</keyword>
<feature type="compositionally biased region" description="Basic and acidic residues" evidence="2">
    <location>
        <begin position="44"/>
        <end position="63"/>
    </location>
</feature>
<dbReference type="EMBL" id="FNFF01000016">
    <property type="protein sequence ID" value="SDL03091.1"/>
    <property type="molecule type" value="Genomic_DNA"/>
</dbReference>